<gene>
    <name evidence="2" type="ORF">LCGC14_1585140</name>
</gene>
<sequence>MNRKNLGLIIGFLTIFSMALTPTVLLINQKPKVIYETVIEQYSMKP</sequence>
<dbReference type="AlphaFoldDB" id="A0A0F9IFW4"/>
<proteinExistence type="predicted"/>
<keyword evidence="1" id="KW-1133">Transmembrane helix</keyword>
<dbReference type="EMBL" id="LAZR01012519">
    <property type="protein sequence ID" value="KKM26397.1"/>
    <property type="molecule type" value="Genomic_DNA"/>
</dbReference>
<comment type="caution">
    <text evidence="2">The sequence shown here is derived from an EMBL/GenBank/DDBJ whole genome shotgun (WGS) entry which is preliminary data.</text>
</comment>
<name>A0A0F9IFW4_9ZZZZ</name>
<evidence type="ECO:0000313" key="2">
    <source>
        <dbReference type="EMBL" id="KKM26397.1"/>
    </source>
</evidence>
<keyword evidence="1" id="KW-0812">Transmembrane</keyword>
<keyword evidence="1" id="KW-0472">Membrane</keyword>
<organism evidence="2">
    <name type="scientific">marine sediment metagenome</name>
    <dbReference type="NCBI Taxonomy" id="412755"/>
    <lineage>
        <taxon>unclassified sequences</taxon>
        <taxon>metagenomes</taxon>
        <taxon>ecological metagenomes</taxon>
    </lineage>
</organism>
<accession>A0A0F9IFW4</accession>
<reference evidence="2" key="1">
    <citation type="journal article" date="2015" name="Nature">
        <title>Complex archaea that bridge the gap between prokaryotes and eukaryotes.</title>
        <authorList>
            <person name="Spang A."/>
            <person name="Saw J.H."/>
            <person name="Jorgensen S.L."/>
            <person name="Zaremba-Niedzwiedzka K."/>
            <person name="Martijn J."/>
            <person name="Lind A.E."/>
            <person name="van Eijk R."/>
            <person name="Schleper C."/>
            <person name="Guy L."/>
            <person name="Ettema T.J."/>
        </authorList>
    </citation>
    <scope>NUCLEOTIDE SEQUENCE</scope>
</reference>
<protein>
    <submittedName>
        <fullName evidence="2">Uncharacterized protein</fullName>
    </submittedName>
</protein>
<evidence type="ECO:0000256" key="1">
    <source>
        <dbReference type="SAM" id="Phobius"/>
    </source>
</evidence>
<feature type="transmembrane region" description="Helical" evidence="1">
    <location>
        <begin position="6"/>
        <end position="27"/>
    </location>
</feature>